<sequence length="451" mass="48151">MNTDVSPLHTQQDHAEPHISANGPARLDRALADYAARDWTDQAIFLNERFEAARAELGHWQALSRTSRELPPLAGLTMTVKACFDTAGWVSSCGSRVLQHAKPAMRSAALVHKLRTAGATLLAQTNMTEFAYGALGVNTRFGTPRTPLDPTGTRIAGGSSSGAAVAVARGYGDVAVCSDTSGSARIPAAFCGVVGFKPSRARYDTQGMHWLSTSFDVPGLICPTVGLCRQVDRAVTGCGADIPSPPLAIRLAVPGTLSDMGLDEDVHALFRTCRDVLTAAGITIHEIPLDSLMDSARIAAEGGIIGAEAYALHRHRLTTDFDGYDPVVGKRLLAGRENPAYRYVDALRALSACRDRFDREITGYDGFLLPTVPILPPAVAELRDEATYLRLNRRAFSLTEFANRLDLPGISLPVGKLPVGLMLTGIRGGDDALLAMASVLEPLVSNLQQPV</sequence>
<dbReference type="Pfam" id="PF01425">
    <property type="entry name" value="Amidase"/>
    <property type="match status" value="1"/>
</dbReference>
<dbReference type="PANTHER" id="PTHR11895">
    <property type="entry name" value="TRANSAMIDASE"/>
    <property type="match status" value="1"/>
</dbReference>
<protein>
    <submittedName>
        <fullName evidence="3">Biuret hydrolase</fullName>
        <ecNumber evidence="3">3.5.1.84</ecNumber>
    </submittedName>
</protein>
<dbReference type="InterPro" id="IPR000120">
    <property type="entry name" value="Amidase"/>
</dbReference>
<dbReference type="RefSeq" id="WP_118963254.1">
    <property type="nucleotide sequence ID" value="NZ_CP023036.1"/>
</dbReference>
<feature type="region of interest" description="Disordered" evidence="1">
    <location>
        <begin position="1"/>
        <end position="22"/>
    </location>
</feature>
<dbReference type="InterPro" id="IPR023631">
    <property type="entry name" value="Amidase_dom"/>
</dbReference>
<evidence type="ECO:0000313" key="3">
    <source>
        <dbReference type="EMBL" id="AXY23262.1"/>
    </source>
</evidence>
<accession>A0A347WEG9</accession>
<evidence type="ECO:0000256" key="1">
    <source>
        <dbReference type="SAM" id="MobiDB-lite"/>
    </source>
</evidence>
<dbReference type="SUPFAM" id="SSF75304">
    <property type="entry name" value="Amidase signature (AS) enzymes"/>
    <property type="match status" value="1"/>
</dbReference>
<dbReference type="KEGG" id="ksc:CD178_02515"/>
<dbReference type="Proteomes" id="UP000264120">
    <property type="component" value="Chromosome"/>
</dbReference>
<evidence type="ECO:0000313" key="4">
    <source>
        <dbReference type="Proteomes" id="UP000264120"/>
    </source>
</evidence>
<dbReference type="PANTHER" id="PTHR11895:SF176">
    <property type="entry name" value="AMIDASE AMID-RELATED"/>
    <property type="match status" value="1"/>
</dbReference>
<gene>
    <name evidence="3" type="primary">atzE_2</name>
    <name evidence="3" type="ORF">CD178_02515</name>
</gene>
<dbReference type="Gene3D" id="3.90.1300.10">
    <property type="entry name" value="Amidase signature (AS) domain"/>
    <property type="match status" value="1"/>
</dbReference>
<dbReference type="GO" id="GO:0018750">
    <property type="term" value="F:biuret amidohydrolase activity"/>
    <property type="evidence" value="ECO:0007669"/>
    <property type="project" value="UniProtKB-EC"/>
</dbReference>
<keyword evidence="3" id="KW-0378">Hydrolase</keyword>
<dbReference type="EMBL" id="CP023036">
    <property type="protein sequence ID" value="AXY23262.1"/>
    <property type="molecule type" value="Genomic_DNA"/>
</dbReference>
<feature type="compositionally biased region" description="Polar residues" evidence="1">
    <location>
        <begin position="1"/>
        <end position="10"/>
    </location>
</feature>
<dbReference type="OrthoDB" id="9811471at2"/>
<proteinExistence type="predicted"/>
<reference evidence="3 4" key="1">
    <citation type="submission" date="2017-08" db="EMBL/GenBank/DDBJ databases">
        <title>Complete genome sequence of Gluconacetobacter saccharivorans CV1 isolated from Fermented Vinegar.</title>
        <authorList>
            <person name="Kim S.-Y."/>
        </authorList>
    </citation>
    <scope>NUCLEOTIDE SEQUENCE [LARGE SCALE GENOMIC DNA]</scope>
    <source>
        <strain evidence="3 4">CV1</strain>
    </source>
</reference>
<organism evidence="3 4">
    <name type="scientific">Komagataeibacter saccharivorans</name>
    <dbReference type="NCBI Taxonomy" id="265959"/>
    <lineage>
        <taxon>Bacteria</taxon>
        <taxon>Pseudomonadati</taxon>
        <taxon>Pseudomonadota</taxon>
        <taxon>Alphaproteobacteria</taxon>
        <taxon>Acetobacterales</taxon>
        <taxon>Acetobacteraceae</taxon>
        <taxon>Komagataeibacter</taxon>
    </lineage>
</organism>
<dbReference type="InterPro" id="IPR036928">
    <property type="entry name" value="AS_sf"/>
</dbReference>
<feature type="domain" description="Amidase" evidence="2">
    <location>
        <begin position="46"/>
        <end position="434"/>
    </location>
</feature>
<evidence type="ECO:0000259" key="2">
    <source>
        <dbReference type="Pfam" id="PF01425"/>
    </source>
</evidence>
<keyword evidence="4" id="KW-1185">Reference proteome</keyword>
<name>A0A347WEG9_9PROT</name>
<dbReference type="EC" id="3.5.1.84" evidence="3"/>
<dbReference type="AlphaFoldDB" id="A0A347WEG9"/>